<feature type="transmembrane region" description="Helical" evidence="5">
    <location>
        <begin position="366"/>
        <end position="385"/>
    </location>
</feature>
<sequence>MAETQSQSYREYVTRLSLDYPEYGWLRDFLSHPGANPSVTRVLLLDSVDDNLRAQDFLGSSQALAEALKRRPEDVQFRVVVVSYFQSWNIDRDVVDTLGIHFRLDPLFLWGHLDHYYASNDALCPPSFRHPRQTFVEHMPSEHISVEVGCVGTGMSATFLDDGSRGGDNDTVVVFSRDSVPCISSLSRFSGNRLRASDFEDLPAYLQNMPSSRFNAALKKFSPDEVRSANRTPLEYVIPFARLVLIELNQRVQQTETELESQFTFGAAGNATTEILEGSWAVLHDFHLDLSASLRSLSASTPSEPTTRVTSLLEDCRYLTHRIERIQQDLRDYLNRHVAMASLRESRLGVEASERSIAQAKSINRLTKLAFVFIPLSFVSSVFGMNFKELGTGQLSIWIFGVTASLLVVLVAMTAFGLSKLPERRLWDFPWRPPKRTDPDRKTRDP</sequence>
<dbReference type="InterPro" id="IPR045863">
    <property type="entry name" value="CorA_TM1_TM2"/>
</dbReference>
<evidence type="ECO:0000256" key="5">
    <source>
        <dbReference type="SAM" id="Phobius"/>
    </source>
</evidence>
<gene>
    <name evidence="6" type="ORF">GP486_002366</name>
</gene>
<keyword evidence="4 5" id="KW-0472">Membrane</keyword>
<dbReference type="PANTHER" id="PTHR46494:SF1">
    <property type="entry name" value="CORA FAMILY METAL ION TRANSPORTER (EUROFUNG)"/>
    <property type="match status" value="1"/>
</dbReference>
<comment type="caution">
    <text evidence="6">The sequence shown here is derived from an EMBL/GenBank/DDBJ whole genome shotgun (WGS) entry which is preliminary data.</text>
</comment>
<dbReference type="Gene3D" id="1.20.58.340">
    <property type="entry name" value="Magnesium transport protein CorA, transmembrane region"/>
    <property type="match status" value="1"/>
</dbReference>
<feature type="transmembrane region" description="Helical" evidence="5">
    <location>
        <begin position="397"/>
        <end position="418"/>
    </location>
</feature>
<dbReference type="GO" id="GO:0005886">
    <property type="term" value="C:plasma membrane"/>
    <property type="evidence" value="ECO:0007669"/>
    <property type="project" value="UniProtKB-SubCell"/>
</dbReference>
<dbReference type="AlphaFoldDB" id="A0A9P8LF34"/>
<dbReference type="PANTHER" id="PTHR46494">
    <property type="entry name" value="CORA FAMILY METAL ION TRANSPORTER (EUROFUNG)"/>
    <property type="match status" value="1"/>
</dbReference>
<protein>
    <submittedName>
        <fullName evidence="6">Uncharacterized protein</fullName>
    </submittedName>
</protein>
<keyword evidence="3 5" id="KW-1133">Transmembrane helix</keyword>
<evidence type="ECO:0000256" key="1">
    <source>
        <dbReference type="ARBA" id="ARBA00004651"/>
    </source>
</evidence>
<evidence type="ECO:0000313" key="7">
    <source>
        <dbReference type="Proteomes" id="UP000750711"/>
    </source>
</evidence>
<proteinExistence type="predicted"/>
<dbReference type="Pfam" id="PF01544">
    <property type="entry name" value="CorA"/>
    <property type="match status" value="1"/>
</dbReference>
<evidence type="ECO:0000313" key="6">
    <source>
        <dbReference type="EMBL" id="KAH0563072.1"/>
    </source>
</evidence>
<dbReference type="GO" id="GO:0050897">
    <property type="term" value="F:cobalt ion binding"/>
    <property type="evidence" value="ECO:0007669"/>
    <property type="project" value="TreeGrafter"/>
</dbReference>
<organism evidence="6 7">
    <name type="scientific">Trichoglossum hirsutum</name>
    <dbReference type="NCBI Taxonomy" id="265104"/>
    <lineage>
        <taxon>Eukaryota</taxon>
        <taxon>Fungi</taxon>
        <taxon>Dikarya</taxon>
        <taxon>Ascomycota</taxon>
        <taxon>Pezizomycotina</taxon>
        <taxon>Geoglossomycetes</taxon>
        <taxon>Geoglossales</taxon>
        <taxon>Geoglossaceae</taxon>
        <taxon>Trichoglossum</taxon>
    </lineage>
</organism>
<accession>A0A9P8LF34</accession>
<dbReference type="GO" id="GO:0000287">
    <property type="term" value="F:magnesium ion binding"/>
    <property type="evidence" value="ECO:0007669"/>
    <property type="project" value="TreeGrafter"/>
</dbReference>
<name>A0A9P8LF34_9PEZI</name>
<evidence type="ECO:0000256" key="3">
    <source>
        <dbReference type="ARBA" id="ARBA00022989"/>
    </source>
</evidence>
<dbReference type="InterPro" id="IPR002523">
    <property type="entry name" value="MgTranspt_CorA/ZnTranspt_ZntB"/>
</dbReference>
<dbReference type="SUPFAM" id="SSF144083">
    <property type="entry name" value="Magnesium transport protein CorA, transmembrane region"/>
    <property type="match status" value="1"/>
</dbReference>
<comment type="subcellular location">
    <subcellularLocation>
        <location evidence="1">Cell membrane</location>
        <topology evidence="1">Multi-pass membrane protein</topology>
    </subcellularLocation>
</comment>
<evidence type="ECO:0000256" key="4">
    <source>
        <dbReference type="ARBA" id="ARBA00023136"/>
    </source>
</evidence>
<dbReference type="EMBL" id="JAGHQM010000258">
    <property type="protein sequence ID" value="KAH0563072.1"/>
    <property type="molecule type" value="Genomic_DNA"/>
</dbReference>
<keyword evidence="2 5" id="KW-0812">Transmembrane</keyword>
<reference evidence="6" key="1">
    <citation type="submission" date="2021-03" db="EMBL/GenBank/DDBJ databases">
        <title>Comparative genomics and phylogenomic investigation of the class Geoglossomycetes provide insights into ecological specialization and systematics.</title>
        <authorList>
            <person name="Melie T."/>
            <person name="Pirro S."/>
            <person name="Miller A.N."/>
            <person name="Quandt A."/>
        </authorList>
    </citation>
    <scope>NUCLEOTIDE SEQUENCE</scope>
    <source>
        <strain evidence="6">CAQ_001_2017</strain>
    </source>
</reference>
<dbReference type="Proteomes" id="UP000750711">
    <property type="component" value="Unassembled WGS sequence"/>
</dbReference>
<keyword evidence="7" id="KW-1185">Reference proteome</keyword>
<dbReference type="GO" id="GO:0015087">
    <property type="term" value="F:cobalt ion transmembrane transporter activity"/>
    <property type="evidence" value="ECO:0007669"/>
    <property type="project" value="TreeGrafter"/>
</dbReference>
<dbReference type="GO" id="GO:0015095">
    <property type="term" value="F:magnesium ion transmembrane transporter activity"/>
    <property type="evidence" value="ECO:0007669"/>
    <property type="project" value="TreeGrafter"/>
</dbReference>
<evidence type="ECO:0000256" key="2">
    <source>
        <dbReference type="ARBA" id="ARBA00022692"/>
    </source>
</evidence>